<proteinExistence type="predicted"/>
<reference evidence="3 4" key="1">
    <citation type="submission" date="2020-08" db="EMBL/GenBank/DDBJ databases">
        <title>Sequencing the genomes of 1000 actinobacteria strains.</title>
        <authorList>
            <person name="Klenk H.-P."/>
        </authorList>
    </citation>
    <scope>NUCLEOTIDE SEQUENCE [LARGE SCALE GENOMIC DNA]</scope>
    <source>
        <strain evidence="3 4">DSM 105784</strain>
    </source>
</reference>
<evidence type="ECO:0000256" key="2">
    <source>
        <dbReference type="SAM" id="Phobius"/>
    </source>
</evidence>
<feature type="transmembrane region" description="Helical" evidence="2">
    <location>
        <begin position="27"/>
        <end position="46"/>
    </location>
</feature>
<feature type="compositionally biased region" description="Low complexity" evidence="1">
    <location>
        <begin position="116"/>
        <end position="126"/>
    </location>
</feature>
<evidence type="ECO:0000313" key="3">
    <source>
        <dbReference type="EMBL" id="MBB5845079.1"/>
    </source>
</evidence>
<feature type="region of interest" description="Disordered" evidence="1">
    <location>
        <begin position="115"/>
        <end position="145"/>
    </location>
</feature>
<comment type="caution">
    <text evidence="3">The sequence shown here is derived from an EMBL/GenBank/DDBJ whole genome shotgun (WGS) entry which is preliminary data.</text>
</comment>
<protein>
    <submittedName>
        <fullName evidence="3">Pimeloyl-ACP methyl ester carboxylesterase</fullName>
    </submittedName>
</protein>
<feature type="transmembrane region" description="Helical" evidence="2">
    <location>
        <begin position="58"/>
        <end position="80"/>
    </location>
</feature>
<dbReference type="Proteomes" id="UP000536685">
    <property type="component" value="Unassembled WGS sequence"/>
</dbReference>
<keyword evidence="2" id="KW-1133">Transmembrane helix</keyword>
<accession>A0A841AUI9</accession>
<sequence length="145" mass="15293">MSSTPDEQDAANETEVRIRRAPKYGPFIIVGGGIGAIVTFVLTALFPVDPNVGFGALFGYFALYGVTGGALIGAIFALVFDRVLLRRSRPATVVTEITDPDLVEAERLRDEKWAAEDAAADAAANPSPAPEPADAPAKPHEDPTT</sequence>
<evidence type="ECO:0000256" key="1">
    <source>
        <dbReference type="SAM" id="MobiDB-lite"/>
    </source>
</evidence>
<organism evidence="3 4">
    <name type="scientific">Conyzicola lurida</name>
    <dbReference type="NCBI Taxonomy" id="1172621"/>
    <lineage>
        <taxon>Bacteria</taxon>
        <taxon>Bacillati</taxon>
        <taxon>Actinomycetota</taxon>
        <taxon>Actinomycetes</taxon>
        <taxon>Micrococcales</taxon>
        <taxon>Microbacteriaceae</taxon>
        <taxon>Conyzicola</taxon>
    </lineage>
</organism>
<dbReference type="AlphaFoldDB" id="A0A841AUI9"/>
<keyword evidence="2" id="KW-0812">Transmembrane</keyword>
<keyword evidence="4" id="KW-1185">Reference proteome</keyword>
<gene>
    <name evidence="3" type="ORF">HD599_003402</name>
</gene>
<name>A0A841AUI9_9MICO</name>
<evidence type="ECO:0000313" key="4">
    <source>
        <dbReference type="Proteomes" id="UP000536685"/>
    </source>
</evidence>
<dbReference type="EMBL" id="JACHMJ010000001">
    <property type="protein sequence ID" value="MBB5845079.1"/>
    <property type="molecule type" value="Genomic_DNA"/>
</dbReference>
<dbReference type="RefSeq" id="WP_184239875.1">
    <property type="nucleotide sequence ID" value="NZ_JACHMJ010000001.1"/>
</dbReference>
<keyword evidence="2" id="KW-0472">Membrane</keyword>